<dbReference type="Proteomes" id="UP000014461">
    <property type="component" value="Unassembled WGS sequence"/>
</dbReference>
<keyword evidence="1" id="KW-0472">Membrane</keyword>
<feature type="transmembrane region" description="Helical" evidence="1">
    <location>
        <begin position="21"/>
        <end position="43"/>
    </location>
</feature>
<feature type="transmembrane region" description="Helical" evidence="1">
    <location>
        <begin position="98"/>
        <end position="117"/>
    </location>
</feature>
<keyword evidence="1" id="KW-1133">Transmembrane helix</keyword>
<evidence type="ECO:0000256" key="1">
    <source>
        <dbReference type="SAM" id="Phobius"/>
    </source>
</evidence>
<dbReference type="RefSeq" id="WP_016400176.1">
    <property type="nucleotide sequence ID" value="NZ_BARX01000002.1"/>
</dbReference>
<dbReference type="OrthoDB" id="7824936at2"/>
<evidence type="ECO:0000313" key="3">
    <source>
        <dbReference type="EMBL" id="GAD00408.1"/>
    </source>
</evidence>
<feature type="transmembrane region" description="Helical" evidence="1">
    <location>
        <begin position="123"/>
        <end position="140"/>
    </location>
</feature>
<gene>
    <name evidence="3" type="ORF">AALB_0488</name>
</gene>
<proteinExistence type="predicted"/>
<evidence type="ECO:0000259" key="2">
    <source>
        <dbReference type="Pfam" id="PF07331"/>
    </source>
</evidence>
<dbReference type="STRING" id="1331007.AALB_0488"/>
<name>R9PGQ2_AGAAL</name>
<feature type="transmembrane region" description="Helical" evidence="1">
    <location>
        <begin position="55"/>
        <end position="77"/>
    </location>
</feature>
<keyword evidence="4" id="KW-1185">Reference proteome</keyword>
<evidence type="ECO:0000313" key="4">
    <source>
        <dbReference type="Proteomes" id="UP000014461"/>
    </source>
</evidence>
<comment type="caution">
    <text evidence="3">The sequence shown here is derived from an EMBL/GenBank/DDBJ whole genome shotgun (WGS) entry which is preliminary data.</text>
</comment>
<keyword evidence="1" id="KW-0812">Transmembrane</keyword>
<sequence>MNRNNPEGATRLRQTDFKVSVVLLALCAYLAWETLSFPMSGSFGGVDSRWYVSPALFPFILLLVLSTASSILLINAIKNAGHSEFFKLSRWIGDNRKAVNRDRWYVIGALSLYIYLYIPSLDFYLATVMFLLSLCLRFYVDNNKLKNVIIQANLALSLFVLAMRWMFAPQFYWLAMEATVDEPLILACDVGAIIAIVVCLLLLWLSPVSQQKRHHILITALAVPLLLVFAFNFLLQVPMPVEYGSVIKLMEYIWYEILAL</sequence>
<feature type="transmembrane region" description="Helical" evidence="1">
    <location>
        <begin position="152"/>
        <end position="172"/>
    </location>
</feature>
<feature type="transmembrane region" description="Helical" evidence="1">
    <location>
        <begin position="216"/>
        <end position="235"/>
    </location>
</feature>
<feature type="transmembrane region" description="Helical" evidence="1">
    <location>
        <begin position="184"/>
        <end position="204"/>
    </location>
</feature>
<reference evidence="3" key="1">
    <citation type="journal article" date="2013" name="Genome Announc.">
        <title>Draft Genome Sequence of Agarivorans albus Strain MKT 106T, an Agarolytic Marine Bacterium.</title>
        <authorList>
            <person name="Yasuike M."/>
            <person name="Nakamura Y."/>
            <person name="Kai W."/>
            <person name="Fujiwara A."/>
            <person name="Fukui Y."/>
            <person name="Satomi M."/>
            <person name="Sano M."/>
        </authorList>
    </citation>
    <scope>NUCLEOTIDE SEQUENCE [LARGE SCALE GENOMIC DNA]</scope>
</reference>
<dbReference type="AlphaFoldDB" id="R9PGQ2"/>
<dbReference type="InterPro" id="IPR009936">
    <property type="entry name" value="DUF1468"/>
</dbReference>
<feature type="domain" description="DUF1468" evidence="2">
    <location>
        <begin position="19"/>
        <end position="161"/>
    </location>
</feature>
<dbReference type="EMBL" id="BARX01000002">
    <property type="protein sequence ID" value="GAD00408.1"/>
    <property type="molecule type" value="Genomic_DNA"/>
</dbReference>
<protein>
    <recommendedName>
        <fullName evidence="2">DUF1468 domain-containing protein</fullName>
    </recommendedName>
</protein>
<accession>R9PGQ2</accession>
<organism evidence="3 4">
    <name type="scientific">Agarivorans albus MKT 106</name>
    <dbReference type="NCBI Taxonomy" id="1331007"/>
    <lineage>
        <taxon>Bacteria</taxon>
        <taxon>Pseudomonadati</taxon>
        <taxon>Pseudomonadota</taxon>
        <taxon>Gammaproteobacteria</taxon>
        <taxon>Alteromonadales</taxon>
        <taxon>Alteromonadaceae</taxon>
        <taxon>Agarivorans</taxon>
    </lineage>
</organism>
<dbReference type="Pfam" id="PF07331">
    <property type="entry name" value="TctB"/>
    <property type="match status" value="1"/>
</dbReference>